<evidence type="ECO:0000256" key="1">
    <source>
        <dbReference type="ARBA" id="ARBA00009437"/>
    </source>
</evidence>
<dbReference type="EMBL" id="LUAW01000012">
    <property type="protein sequence ID" value="KYQ73004.1"/>
    <property type="molecule type" value="Genomic_DNA"/>
</dbReference>
<dbReference type="SUPFAM" id="SSF53850">
    <property type="entry name" value="Periplasmic binding protein-like II"/>
    <property type="match status" value="1"/>
</dbReference>
<protein>
    <submittedName>
        <fullName evidence="6">LysR family transcriptional regulator</fullName>
    </submittedName>
</protein>
<dbReference type="GO" id="GO:0003700">
    <property type="term" value="F:DNA-binding transcription factor activity"/>
    <property type="evidence" value="ECO:0007669"/>
    <property type="project" value="InterPro"/>
</dbReference>
<dbReference type="STRING" id="1806892.AZH43_01540"/>
<dbReference type="Pfam" id="PF00126">
    <property type="entry name" value="HTH_1"/>
    <property type="match status" value="1"/>
</dbReference>
<keyword evidence="4" id="KW-0804">Transcription</keyword>
<dbReference type="OrthoDB" id="464481at2"/>
<reference evidence="6 7" key="1">
    <citation type="submission" date="2016-03" db="EMBL/GenBank/DDBJ databases">
        <title>Acinetobacter genomospecies 28 strain ANC 4149.</title>
        <authorList>
            <person name="Radolfova-Krizova L."/>
            <person name="Nemec A."/>
        </authorList>
    </citation>
    <scope>NUCLEOTIDE SEQUENCE [LARGE SCALE GENOMIC DNA]</scope>
    <source>
        <strain evidence="6 7">ANC 4149</strain>
    </source>
</reference>
<evidence type="ECO:0000259" key="5">
    <source>
        <dbReference type="PROSITE" id="PS50931"/>
    </source>
</evidence>
<dbReference type="SUPFAM" id="SSF46785">
    <property type="entry name" value="Winged helix' DNA-binding domain"/>
    <property type="match status" value="1"/>
</dbReference>
<sequence>MQIKSLEIFTAVINLQSFSAAAQHLHTVQSNVTAHIKKLETELQAELLHRQHPIRPTRAGMQLLCAAEQMLQLHQEVLNQFNHSSSDSNLPLEIGSMETTAAIRLPALFQNLQKQDLQFPYTLTTGPTRELIDSVQAGQLDCAFIANHAPIPGLFNFHVWTEELVLITAKGSPNPLSPEYLSHKKFISFKQGCSYRKAIDHYLSIQQLPAANILEMGSLDGIVSCVSLDVGIAILPLKYVQQSHFYPQIQIHALEAPLARMPTYLIAEDQNKWSSNMHLFFKYLHIGQSSSPLPLPAVLET</sequence>
<proteinExistence type="inferred from homology"/>
<keyword evidence="2" id="KW-0805">Transcription regulation</keyword>
<evidence type="ECO:0000256" key="3">
    <source>
        <dbReference type="ARBA" id="ARBA00023125"/>
    </source>
</evidence>
<dbReference type="PANTHER" id="PTHR30126:SF40">
    <property type="entry name" value="HTH-TYPE TRANSCRIPTIONAL REGULATOR GLTR"/>
    <property type="match status" value="1"/>
</dbReference>
<dbReference type="Proteomes" id="UP000076276">
    <property type="component" value="Unassembled WGS sequence"/>
</dbReference>
<dbReference type="GO" id="GO:0000976">
    <property type="term" value="F:transcription cis-regulatory region binding"/>
    <property type="evidence" value="ECO:0007669"/>
    <property type="project" value="TreeGrafter"/>
</dbReference>
<dbReference type="Gene3D" id="3.40.190.290">
    <property type="match status" value="1"/>
</dbReference>
<comment type="caution">
    <text evidence="6">The sequence shown here is derived from an EMBL/GenBank/DDBJ whole genome shotgun (WGS) entry which is preliminary data.</text>
</comment>
<evidence type="ECO:0000313" key="6">
    <source>
        <dbReference type="EMBL" id="KYQ73004.1"/>
    </source>
</evidence>
<dbReference type="Gene3D" id="1.10.10.10">
    <property type="entry name" value="Winged helix-like DNA-binding domain superfamily/Winged helix DNA-binding domain"/>
    <property type="match status" value="1"/>
</dbReference>
<evidence type="ECO:0000256" key="2">
    <source>
        <dbReference type="ARBA" id="ARBA00023015"/>
    </source>
</evidence>
<dbReference type="InterPro" id="IPR036390">
    <property type="entry name" value="WH_DNA-bd_sf"/>
</dbReference>
<keyword evidence="3" id="KW-0238">DNA-binding</keyword>
<organism evidence="6 7">
    <name type="scientific">Acinetobacter pragensis</name>
    <dbReference type="NCBI Taxonomy" id="1806892"/>
    <lineage>
        <taxon>Bacteria</taxon>
        <taxon>Pseudomonadati</taxon>
        <taxon>Pseudomonadota</taxon>
        <taxon>Gammaproteobacteria</taxon>
        <taxon>Moraxellales</taxon>
        <taxon>Moraxellaceae</taxon>
        <taxon>Acinetobacter</taxon>
    </lineage>
</organism>
<accession>A0A151Y4N0</accession>
<dbReference type="AlphaFoldDB" id="A0A151Y4N0"/>
<dbReference type="InterPro" id="IPR005119">
    <property type="entry name" value="LysR_subst-bd"/>
</dbReference>
<dbReference type="PANTHER" id="PTHR30126">
    <property type="entry name" value="HTH-TYPE TRANSCRIPTIONAL REGULATOR"/>
    <property type="match status" value="1"/>
</dbReference>
<feature type="domain" description="HTH lysR-type" evidence="5">
    <location>
        <begin position="1"/>
        <end position="57"/>
    </location>
</feature>
<dbReference type="PROSITE" id="PS50931">
    <property type="entry name" value="HTH_LYSR"/>
    <property type="match status" value="1"/>
</dbReference>
<gene>
    <name evidence="6" type="ORF">AZH43_01540</name>
</gene>
<dbReference type="RefSeq" id="WP_067666857.1">
    <property type="nucleotide sequence ID" value="NZ_CBCSIK010000005.1"/>
</dbReference>
<keyword evidence="7" id="KW-1185">Reference proteome</keyword>
<dbReference type="InterPro" id="IPR036388">
    <property type="entry name" value="WH-like_DNA-bd_sf"/>
</dbReference>
<evidence type="ECO:0000256" key="4">
    <source>
        <dbReference type="ARBA" id="ARBA00023163"/>
    </source>
</evidence>
<comment type="similarity">
    <text evidence="1">Belongs to the LysR transcriptional regulatory family.</text>
</comment>
<dbReference type="InterPro" id="IPR000847">
    <property type="entry name" value="LysR_HTH_N"/>
</dbReference>
<name>A0A151Y4N0_9GAMM</name>
<evidence type="ECO:0000313" key="7">
    <source>
        <dbReference type="Proteomes" id="UP000076276"/>
    </source>
</evidence>
<dbReference type="Pfam" id="PF03466">
    <property type="entry name" value="LysR_substrate"/>
    <property type="match status" value="1"/>
</dbReference>